<dbReference type="EMBL" id="CAJJDN010000054">
    <property type="protein sequence ID" value="CAD8089307.1"/>
    <property type="molecule type" value="Genomic_DNA"/>
</dbReference>
<reference evidence="8" key="1">
    <citation type="submission" date="2021-01" db="EMBL/GenBank/DDBJ databases">
        <authorList>
            <consortium name="Genoscope - CEA"/>
            <person name="William W."/>
        </authorList>
    </citation>
    <scope>NUCLEOTIDE SEQUENCE</scope>
</reference>
<evidence type="ECO:0008006" key="10">
    <source>
        <dbReference type="Google" id="ProtNLM"/>
    </source>
</evidence>
<keyword evidence="2" id="KW-0342">GTP-binding</keyword>
<feature type="domain" description="VLIG-type G" evidence="7">
    <location>
        <begin position="1130"/>
        <end position="1372"/>
    </location>
</feature>
<keyword evidence="9" id="KW-1185">Reference proteome</keyword>
<dbReference type="Proteomes" id="UP000692954">
    <property type="component" value="Unassembled WGS sequence"/>
</dbReference>
<dbReference type="InterPro" id="IPR002035">
    <property type="entry name" value="VWF_A"/>
</dbReference>
<dbReference type="Pfam" id="PF25683">
    <property type="entry name" value="URGCP_GTPase"/>
    <property type="match status" value="1"/>
</dbReference>
<gene>
    <name evidence="8" type="ORF">PSON_ATCC_30995.1.T0540049</name>
</gene>
<dbReference type="PROSITE" id="PS50234">
    <property type="entry name" value="VWFA"/>
    <property type="match status" value="1"/>
</dbReference>
<sequence length="2492" mass="299280">MDSGFPQINNKDAIENLKTIFERIRKRQYIRPVFIINELKKIIDQLDQDDQQKIIQFMIQEFNGEEILEQSGYVKISNNQELYQRARINKDKKLILQSLKNSQFNKDNEIHYLISKNEQIISNLEEKIFDLLDLNECRLGKKFIQQIKLLQTLISFLFLPNIQQQINIIEQIIGAQLTPQINQFQFYLEKKQNIDKDSYKKIIKKLQERQLQLISSEEFKNYIKQMKDYNFFLAIDSLIENYKEYREFLILKFCSLLQCQKHEFKLDALLSYIQSIEKINEEIEEVYYCIIFYFWMNYLIQFDISQGFSDIQNICKIEGKSREDVMKQIIEEQINSNKDQILNQFVHTVFYFSNDFQVQHYQEYKKKLSDIKTTICETSVKLSSQFWQNVSELQYCQLNEIQEERELVHFFWITQFNPQILDIIQQIKAQKSLSIFEAAKLLKDKFKETQLENINFIIKNILMILPYSFQYIDKQHMILFIEFYLKLNTQNEQFQKIIEQIFLSLKNNNFKDSKFIQACEQLYELDKTLYENWLGIIEYFNIFQLNPICQRQKKIHKQFPKGSKIAIEQFSFYAPEEQNQLLFSTIKNWVQCMDANSTYYLFDIFVDILKRGESFDLFLKIINEEIQKISQFKSGYLNIKAIFQIFFNNSNQELEYLLLKYHSKIYPVPFIYQTYKLDNVQNFQDIYEINDKLYYLMKNSINIINFNLSKNQSKIGKTELINNIFYKQQKFEIRDNCQLNDNTIDLMFDYEFNGTRNFMVADTHGYIPLDILIKVLPLFQIWIIQIDTENELNNTIEIIKSIQHLNSYQICLLIRNSNKSQIPEQTLRELKQFNITFHQIIDLAQGEINKQVQLNEIDQASKYIYDQIFAQQDLITESNKIYLKILQEFNSKSKENSEEIIQNQILFDTIEKELKRIFELDQGFYDLEAFSLRHSDFQINILENKIHQMLQHPSQDQSIKEVEEQIQDYQIFKKYRIPTKLLKLFQQILKKDHIQYLWFIEKLKQFDEENMQQLTLRSQNLIQERSSIRVSSQILFSNQSQELNQQFSEVQNQIQEIENLIKFKKISIEIFWRELIQFKSLGIKIDIDPIDSLCQLIRKGEPFELLDSDTQKINKQFLSQLIEKLNKNKDQKVLILSVLGPQSSGKSTLLNKIFGCHFLESVGRCTKGVNIQLIKVREKSTYENLFDQILILDTEGLQSPNQIDNEFDKKMSLFILAVSDIILLTIKGDILSQFHKLIEISIQQYAQLIKNMAAIKQIVWCFNQNNDVQKKGPFLEQIQQLAIHLSQEEQNQQIDYSNIIDINPKHIWVLGFTQIQNIWNSQQWTQSKINETFSTSAYQNGIKMIKNYFEKFQLSIDKVQLLNLTQILNSIDEIWNSIQKLPDFSEFEELLQLHQNIQMKNEYNNIFERRSGDFEFKNQIRFQINDSTLNNQITFQHLQQLEYDVTNEVSNKLQRIQENINQDLINYQQEKKISKKIYLKFQDQLEQQIHNEKLACKLIITESIILQLIEYYKQKGFQDLSERVRFQYEEAQQEQINEKNMEQFHQEWDNIVKQFSKNLRQQFYRFQNLQYETIKGQYNEFILRSTKETSYLQLLRDQIDQNQEGKDQLFQLYSQELNETQFRPIFKTDKYYNISQQTLQQKIQDFDGPNYINFLKFYRCQIKIKYIQKDHLQEGFNKFISDLIYSFQTEGNNIQQLQCIFDHFQLQIDPNLQQFMNQQHSQLNTDQFREFQRLLMSIQIPQDLQKPNFLEYNNFPPQIYNKLNYINIFQEEKQLLCFEVKQYLEQKCNEFYIISQKFKFEFNDDVDYQQYQNYFEQMQFQNYNLNLQNNFCQSFTDRMKIDQSWDQLYTETYQFISQEIINQHSTQFYQQQQVGVSSYNMQKVNILIDKLNTDLIQNKFNKSFAYFGLTLNRLGERCIIFFSLLIIWKFICFQQMQSVRKIIDQLEQSKQNQFEKILAENKDDKNELSKKSVRQFMNQINSNFKQQFYKNSRKEVEDMINQQNYNPVKELDQQMFNDINKREQVIDYILNQDKKISEYMNNKIQTFQEQLVENLQNKINVQFENFKKIISANAQQLQEQLKLRDIQVKECFENPETDAEVKMFEIVFSYLQGNQSPNVNQLKQIYRFIFNQNNIQQVQIQLSQFKDTKVYILDVFVSEFLQTIQQETSPLIKFEELDLQDQFQKIVQRCEKKCNFCNRICDLEYNHQSNHKCLNGHFLIAMFPQIENEKIISSLNTCDELFLNRQNKDQFLRMSQDSKQQWDFKIQLTKNEKNHLKFKLLKIWKLYGEEICKKLGKNFLNNVVESNSNRIHYIFMLDSSSSMDKDWTDIKKGVRGCISNIKQNDIEFNSEAKISLILFNKTVKILKNAKRAKDIEDHIKMNHLGGGTDFSKPFKKARKIISQDSSSQQYLILFYSDGKAKKPEEQLQKIKYLNKKIQLIACTQIENGQNKTLEEIVNCFKNETKRANLFFSFSAEHMISLWQIIINSRLNI</sequence>
<evidence type="ECO:0000313" key="9">
    <source>
        <dbReference type="Proteomes" id="UP000692954"/>
    </source>
</evidence>
<evidence type="ECO:0000259" key="6">
    <source>
        <dbReference type="PROSITE" id="PS51715"/>
    </source>
</evidence>
<evidence type="ECO:0000259" key="7">
    <source>
        <dbReference type="PROSITE" id="PS51717"/>
    </source>
</evidence>
<dbReference type="InterPro" id="IPR030383">
    <property type="entry name" value="G_VLIG_dom"/>
</dbReference>
<name>A0A8S1N852_9CILI</name>
<evidence type="ECO:0000256" key="4">
    <source>
        <dbReference type="SAM" id="Coils"/>
    </source>
</evidence>
<comment type="caution">
    <text evidence="8">The sequence shown here is derived from an EMBL/GenBank/DDBJ whole genome shotgun (WGS) entry which is preliminary data.</text>
</comment>
<dbReference type="CDD" id="cd00198">
    <property type="entry name" value="vWFA"/>
    <property type="match status" value="1"/>
</dbReference>
<dbReference type="GO" id="GO:0005525">
    <property type="term" value="F:GTP binding"/>
    <property type="evidence" value="ECO:0007669"/>
    <property type="project" value="UniProtKB-KW"/>
</dbReference>
<dbReference type="PANTHER" id="PTHR22796">
    <property type="entry name" value="URG4-RELATED"/>
    <property type="match status" value="1"/>
</dbReference>
<keyword evidence="1" id="KW-0547">Nucleotide-binding</keyword>
<evidence type="ECO:0000313" key="8">
    <source>
        <dbReference type="EMBL" id="CAD8089307.1"/>
    </source>
</evidence>
<dbReference type="Pfam" id="PF13519">
    <property type="entry name" value="VWA_2"/>
    <property type="match status" value="1"/>
</dbReference>
<dbReference type="InterPro" id="IPR030386">
    <property type="entry name" value="G_GB1_RHD3_dom"/>
</dbReference>
<evidence type="ECO:0000256" key="3">
    <source>
        <dbReference type="PROSITE-ProRule" id="PRU01052"/>
    </source>
</evidence>
<accession>A0A8S1N852</accession>
<dbReference type="PANTHER" id="PTHR22796:SF1">
    <property type="entry name" value="VWFA DOMAIN-CONTAINING PROTEIN"/>
    <property type="match status" value="1"/>
</dbReference>
<comment type="similarity">
    <text evidence="3">Belongs to the TRAFAC class dynamin-like GTPase superfamily. GB1/RHD3 GTPase family.</text>
</comment>
<dbReference type="OrthoDB" id="310690at2759"/>
<feature type="domain" description="GB1/RHD3-type G" evidence="6">
    <location>
        <begin position="1130"/>
        <end position="1158"/>
    </location>
</feature>
<keyword evidence="4" id="KW-0175">Coiled coil</keyword>
<organism evidence="8 9">
    <name type="scientific">Paramecium sonneborni</name>
    <dbReference type="NCBI Taxonomy" id="65129"/>
    <lineage>
        <taxon>Eukaryota</taxon>
        <taxon>Sar</taxon>
        <taxon>Alveolata</taxon>
        <taxon>Ciliophora</taxon>
        <taxon>Intramacronucleata</taxon>
        <taxon>Oligohymenophorea</taxon>
        <taxon>Peniculida</taxon>
        <taxon>Parameciidae</taxon>
        <taxon>Paramecium</taxon>
    </lineage>
</organism>
<evidence type="ECO:0000256" key="2">
    <source>
        <dbReference type="ARBA" id="ARBA00023134"/>
    </source>
</evidence>
<feature type="domain" description="VWFA" evidence="5">
    <location>
        <begin position="2312"/>
        <end position="2490"/>
    </location>
</feature>
<proteinExistence type="inferred from homology"/>
<protein>
    <recommendedName>
        <fullName evidence="10">VLIG-type G domain-containing protein</fullName>
    </recommendedName>
</protein>
<dbReference type="SMART" id="SM00327">
    <property type="entry name" value="VWA"/>
    <property type="match status" value="1"/>
</dbReference>
<dbReference type="PROSITE" id="PS51715">
    <property type="entry name" value="G_GB1_RHD3"/>
    <property type="match status" value="1"/>
</dbReference>
<dbReference type="PROSITE" id="PS51717">
    <property type="entry name" value="G_VLIG"/>
    <property type="match status" value="1"/>
</dbReference>
<evidence type="ECO:0000256" key="1">
    <source>
        <dbReference type="ARBA" id="ARBA00022741"/>
    </source>
</evidence>
<evidence type="ECO:0000259" key="5">
    <source>
        <dbReference type="PROSITE" id="PS50234"/>
    </source>
</evidence>
<feature type="coiled-coil region" evidence="4">
    <location>
        <begin position="1004"/>
        <end position="1060"/>
    </location>
</feature>